<proteinExistence type="predicted"/>
<keyword evidence="2" id="KW-1185">Reference proteome</keyword>
<dbReference type="EMBL" id="JACEIK010000235">
    <property type="protein sequence ID" value="MCD7453026.1"/>
    <property type="molecule type" value="Genomic_DNA"/>
</dbReference>
<evidence type="ECO:0000313" key="1">
    <source>
        <dbReference type="EMBL" id="MCD7453026.1"/>
    </source>
</evidence>
<evidence type="ECO:0000313" key="2">
    <source>
        <dbReference type="Proteomes" id="UP000823775"/>
    </source>
</evidence>
<sequence length="55" mass="5944">PAPRASGCTGMAVHYAGVTSGAKCFKLHYVQPNFFIFILKTSNIPKSIIFSPESI</sequence>
<dbReference type="Proteomes" id="UP000823775">
    <property type="component" value="Unassembled WGS sequence"/>
</dbReference>
<protein>
    <submittedName>
        <fullName evidence="1">Uncharacterized protein</fullName>
    </submittedName>
</protein>
<organism evidence="1 2">
    <name type="scientific">Datura stramonium</name>
    <name type="common">Jimsonweed</name>
    <name type="synonym">Common thornapple</name>
    <dbReference type="NCBI Taxonomy" id="4076"/>
    <lineage>
        <taxon>Eukaryota</taxon>
        <taxon>Viridiplantae</taxon>
        <taxon>Streptophyta</taxon>
        <taxon>Embryophyta</taxon>
        <taxon>Tracheophyta</taxon>
        <taxon>Spermatophyta</taxon>
        <taxon>Magnoliopsida</taxon>
        <taxon>eudicotyledons</taxon>
        <taxon>Gunneridae</taxon>
        <taxon>Pentapetalae</taxon>
        <taxon>asterids</taxon>
        <taxon>lamiids</taxon>
        <taxon>Solanales</taxon>
        <taxon>Solanaceae</taxon>
        <taxon>Solanoideae</taxon>
        <taxon>Datureae</taxon>
        <taxon>Datura</taxon>
    </lineage>
</organism>
<comment type="caution">
    <text evidence="1">The sequence shown here is derived from an EMBL/GenBank/DDBJ whole genome shotgun (WGS) entry which is preliminary data.</text>
</comment>
<gene>
    <name evidence="1" type="ORF">HAX54_019346</name>
</gene>
<accession>A0ABS8S3W4</accession>
<reference evidence="1 2" key="1">
    <citation type="journal article" date="2021" name="BMC Genomics">
        <title>Datura genome reveals duplications of psychoactive alkaloid biosynthetic genes and high mutation rate following tissue culture.</title>
        <authorList>
            <person name="Rajewski A."/>
            <person name="Carter-House D."/>
            <person name="Stajich J."/>
            <person name="Litt A."/>
        </authorList>
    </citation>
    <scope>NUCLEOTIDE SEQUENCE [LARGE SCALE GENOMIC DNA]</scope>
    <source>
        <strain evidence="1">AR-01</strain>
    </source>
</reference>
<feature type="non-terminal residue" evidence="1">
    <location>
        <position position="1"/>
    </location>
</feature>
<name>A0ABS8S3W4_DATST</name>